<dbReference type="PRINTS" id="PR00395">
    <property type="entry name" value="RIBOSOMALS2"/>
</dbReference>
<dbReference type="Proteomes" id="UP001291926">
    <property type="component" value="Unassembled WGS sequence"/>
</dbReference>
<name>A0ABR0CJQ4_9LAMI</name>
<protein>
    <recommendedName>
        <fullName evidence="3">UTP--glucose-1-phosphate uridylyltransferase</fullName>
        <ecNumber evidence="3">2.7.7.9</ecNumber>
    </recommendedName>
</protein>
<dbReference type="InterPro" id="IPR016267">
    <property type="entry name" value="UDPGP_trans"/>
</dbReference>
<dbReference type="InterPro" id="IPR023591">
    <property type="entry name" value="Ribosomal_uS2_flav_dom_sf"/>
</dbReference>
<organism evidence="7 8">
    <name type="scientific">Penstemon davidsonii</name>
    <dbReference type="NCBI Taxonomy" id="160366"/>
    <lineage>
        <taxon>Eukaryota</taxon>
        <taxon>Viridiplantae</taxon>
        <taxon>Streptophyta</taxon>
        <taxon>Embryophyta</taxon>
        <taxon>Tracheophyta</taxon>
        <taxon>Spermatophyta</taxon>
        <taxon>Magnoliopsida</taxon>
        <taxon>eudicotyledons</taxon>
        <taxon>Gunneridae</taxon>
        <taxon>Pentapetalae</taxon>
        <taxon>asterids</taxon>
        <taxon>lamiids</taxon>
        <taxon>Lamiales</taxon>
        <taxon>Plantaginaceae</taxon>
        <taxon>Cheloneae</taxon>
        <taxon>Penstemon</taxon>
    </lineage>
</organism>
<dbReference type="InterPro" id="IPR029044">
    <property type="entry name" value="Nucleotide-diphossugar_trans"/>
</dbReference>
<dbReference type="Pfam" id="PF01704">
    <property type="entry name" value="UDPGP"/>
    <property type="match status" value="2"/>
</dbReference>
<proteinExistence type="inferred from homology"/>
<dbReference type="Gene3D" id="3.40.50.10490">
    <property type="entry name" value="Glucose-6-phosphate isomerase like protein, domain 1"/>
    <property type="match status" value="1"/>
</dbReference>
<comment type="caution">
    <text evidence="7">The sequence shown here is derived from an EMBL/GenBank/DDBJ whole genome shotgun (WGS) entry which is preliminary data.</text>
</comment>
<accession>A0ABR0CJQ4</accession>
<dbReference type="EC" id="2.7.7.9" evidence="3"/>
<dbReference type="EMBL" id="JAYDYQ010002688">
    <property type="protein sequence ID" value="KAK4476423.1"/>
    <property type="molecule type" value="Genomic_DNA"/>
</dbReference>
<evidence type="ECO:0000313" key="8">
    <source>
        <dbReference type="Proteomes" id="UP001291926"/>
    </source>
</evidence>
<dbReference type="SUPFAM" id="SSF53448">
    <property type="entry name" value="Nucleotide-diphospho-sugar transferases"/>
    <property type="match status" value="1"/>
</dbReference>
<dbReference type="CDD" id="cd01425">
    <property type="entry name" value="RPS2"/>
    <property type="match status" value="1"/>
</dbReference>
<dbReference type="SUPFAM" id="SSF52313">
    <property type="entry name" value="Ribosomal protein S2"/>
    <property type="match status" value="1"/>
</dbReference>
<evidence type="ECO:0000256" key="5">
    <source>
        <dbReference type="ARBA" id="ARBA00022695"/>
    </source>
</evidence>
<keyword evidence="8" id="KW-1185">Reference proteome</keyword>
<dbReference type="Pfam" id="PF00318">
    <property type="entry name" value="Ribosomal_S2"/>
    <property type="match status" value="1"/>
</dbReference>
<comment type="catalytic activity">
    <reaction evidence="6">
        <text>alpha-D-glucose 1-phosphate + UTP + H(+) = UDP-alpha-D-glucose + diphosphate</text>
        <dbReference type="Rhea" id="RHEA:19889"/>
        <dbReference type="ChEBI" id="CHEBI:15378"/>
        <dbReference type="ChEBI" id="CHEBI:33019"/>
        <dbReference type="ChEBI" id="CHEBI:46398"/>
        <dbReference type="ChEBI" id="CHEBI:58601"/>
        <dbReference type="ChEBI" id="CHEBI:58885"/>
        <dbReference type="EC" id="2.7.7.9"/>
    </reaction>
</comment>
<evidence type="ECO:0000256" key="2">
    <source>
        <dbReference type="ARBA" id="ARBA00010401"/>
    </source>
</evidence>
<evidence type="ECO:0000313" key="7">
    <source>
        <dbReference type="EMBL" id="KAK4476423.1"/>
    </source>
</evidence>
<keyword evidence="4" id="KW-0808">Transferase</keyword>
<evidence type="ECO:0000256" key="1">
    <source>
        <dbReference type="ARBA" id="ARBA00006242"/>
    </source>
</evidence>
<dbReference type="Gene3D" id="3.90.550.10">
    <property type="entry name" value="Spore Coat Polysaccharide Biosynthesis Protein SpsA, Chain A"/>
    <property type="match status" value="1"/>
</dbReference>
<keyword evidence="5" id="KW-0548">Nucleotidyltransferase</keyword>
<dbReference type="Gene3D" id="2.160.10.10">
    <property type="entry name" value="Hexapeptide repeat proteins"/>
    <property type="match status" value="1"/>
</dbReference>
<evidence type="ECO:0000256" key="6">
    <source>
        <dbReference type="ARBA" id="ARBA00048128"/>
    </source>
</evidence>
<reference evidence="7 8" key="1">
    <citation type="journal article" date="2023" name="bioRxiv">
        <title>Genome report: Whole genome sequence and annotation of Penstemon davidsonii.</title>
        <authorList>
            <person name="Ostevik K.L."/>
            <person name="Alabady M."/>
            <person name="Zhang M."/>
            <person name="Rausher M.D."/>
        </authorList>
    </citation>
    <scope>NUCLEOTIDE SEQUENCE [LARGE SCALE GENOMIC DNA]</scope>
    <source>
        <strain evidence="7">DNT005</strain>
        <tissue evidence="7">Whole leaf</tissue>
    </source>
</reference>
<dbReference type="InterPro" id="IPR002618">
    <property type="entry name" value="UDPGP_fam"/>
</dbReference>
<sequence length="657" mass="73284">MGEVADEVAGDAKEGHERYLANTLSSCCERGTLPIGILFSPFHANPYPRYCTTYNGDCTLFHHSPGFIIHFRRQPKTLAAAAAKMSFHSVLIQKLLSTNAHLGRHVTGHHFKIFTEGTRNSISIIDSDKTLICLRSACNFIGHLARADARFLFVNTNPIFDDIITQMTQTVGIKNDTTWRLGGFLTNSSSPKKFKGRNKKLNLSAVQPPDCIVIFDAEKKSSVIKEAYRLHIPVVGLVDSSMPWDTFKKISYPVPANDSVEFVYLFCNLITKTILKEQKEGESIELREEVQLDDKPVKKDTIAVFAYDNLQDVPEDISETKQLLDKLVVLKYNGSPGTKIGFNGPKSTMEIGGGLTCLDLIVNQIEALNAKYGCNIPFVMVNGINMHDGISKVLEKHPNKNIHSVIQSQLHVEDTRDSDEGGDNGDENVSLHLAEIFLPLMQSGKLDVLLSQVIEILNHLVQNNIEYCMEVMPKPSKGNFQGKEDTQLLTPKKNWKFTDTMWMNINSIASLVARRAHKEDLTISKLFDQFTLSVPKSRYLPVEATSDLFLLQSDLYNFTDGILTRNPARENPADPSIEFGPEFGDVNYLRMRFKSIPSIIELDSLNVTGNVWFGTGITLKGKVEIHAKPYMKIVIPSDTVLDNKFITSQADIGGGSL</sequence>
<dbReference type="PANTHER" id="PTHR43511">
    <property type="match status" value="1"/>
</dbReference>
<evidence type="ECO:0000256" key="3">
    <source>
        <dbReference type="ARBA" id="ARBA00012415"/>
    </source>
</evidence>
<gene>
    <name evidence="7" type="ORF">RD792_015576</name>
</gene>
<comment type="similarity">
    <text evidence="2">Belongs to the UDPGP type 1 family.</text>
</comment>
<dbReference type="InterPro" id="IPR001865">
    <property type="entry name" value="Ribosomal_uS2"/>
</dbReference>
<evidence type="ECO:0000256" key="4">
    <source>
        <dbReference type="ARBA" id="ARBA00022679"/>
    </source>
</evidence>
<comment type="similarity">
    <text evidence="1">Belongs to the universal ribosomal protein uS2 family.</text>
</comment>